<keyword evidence="1" id="KW-0472">Membrane</keyword>
<dbReference type="Proteomes" id="UP000243579">
    <property type="component" value="Unassembled WGS sequence"/>
</dbReference>
<keyword evidence="1" id="KW-0812">Transmembrane</keyword>
<proteinExistence type="predicted"/>
<feature type="transmembrane region" description="Helical" evidence="1">
    <location>
        <begin position="94"/>
        <end position="113"/>
    </location>
</feature>
<gene>
    <name evidence="3" type="ORF">ACHHYP_20821</name>
</gene>
<reference evidence="3 4" key="1">
    <citation type="journal article" date="2014" name="Genome Biol. Evol.">
        <title>The secreted proteins of Achlya hypogyna and Thraustotheca clavata identify the ancestral oomycete secretome and reveal gene acquisitions by horizontal gene transfer.</title>
        <authorList>
            <person name="Misner I."/>
            <person name="Blouin N."/>
            <person name="Leonard G."/>
            <person name="Richards T.A."/>
            <person name="Lane C.E."/>
        </authorList>
    </citation>
    <scope>NUCLEOTIDE SEQUENCE [LARGE SCALE GENOMIC DNA]</scope>
    <source>
        <strain evidence="3 4">ATCC 48635</strain>
    </source>
</reference>
<evidence type="ECO:0000313" key="4">
    <source>
        <dbReference type="Proteomes" id="UP000243579"/>
    </source>
</evidence>
<evidence type="ECO:0000256" key="1">
    <source>
        <dbReference type="SAM" id="Phobius"/>
    </source>
</evidence>
<sequence length="171" mass="18700">MLWVVLPMLLAIAGLSQGCGDNAPPRPLDACNIVATTCPKDHVLAMYRGCPRCLHGVSCVLLDDSYQTRAPIFKHDITASISDEAARTVAYKDMLLAFVSICAVVAILFAAALRYRRGSGYYAVLGRQRIDLSTDENDNLNPFCKSLPDDDDEITLLKSPRGGLKSIIHFK</sequence>
<evidence type="ECO:0008006" key="5">
    <source>
        <dbReference type="Google" id="ProtNLM"/>
    </source>
</evidence>
<organism evidence="3 4">
    <name type="scientific">Achlya hypogyna</name>
    <name type="common">Oomycete</name>
    <name type="synonym">Protoachlya hypogyna</name>
    <dbReference type="NCBI Taxonomy" id="1202772"/>
    <lineage>
        <taxon>Eukaryota</taxon>
        <taxon>Sar</taxon>
        <taxon>Stramenopiles</taxon>
        <taxon>Oomycota</taxon>
        <taxon>Saprolegniomycetes</taxon>
        <taxon>Saprolegniales</taxon>
        <taxon>Achlyaceae</taxon>
        <taxon>Achlya</taxon>
    </lineage>
</organism>
<comment type="caution">
    <text evidence="3">The sequence shown here is derived from an EMBL/GenBank/DDBJ whole genome shotgun (WGS) entry which is preliminary data.</text>
</comment>
<feature type="signal peptide" evidence="2">
    <location>
        <begin position="1"/>
        <end position="18"/>
    </location>
</feature>
<evidence type="ECO:0000313" key="3">
    <source>
        <dbReference type="EMBL" id="OQR96210.1"/>
    </source>
</evidence>
<keyword evidence="4" id="KW-1185">Reference proteome</keyword>
<accession>A0A1V9ZEG2</accession>
<protein>
    <recommendedName>
        <fullName evidence="5">Secreted protein</fullName>
    </recommendedName>
</protein>
<keyword evidence="1" id="KW-1133">Transmembrane helix</keyword>
<dbReference type="AlphaFoldDB" id="A0A1V9ZEG2"/>
<keyword evidence="2" id="KW-0732">Signal</keyword>
<feature type="chain" id="PRO_5012619116" description="Secreted protein" evidence="2">
    <location>
        <begin position="19"/>
        <end position="171"/>
    </location>
</feature>
<dbReference type="EMBL" id="JNBR01000151">
    <property type="protein sequence ID" value="OQR96210.1"/>
    <property type="molecule type" value="Genomic_DNA"/>
</dbReference>
<name>A0A1V9ZEG2_ACHHY</name>
<evidence type="ECO:0000256" key="2">
    <source>
        <dbReference type="SAM" id="SignalP"/>
    </source>
</evidence>